<dbReference type="EMBL" id="JELY01003275">
    <property type="protein sequence ID" value="KYF50124.1"/>
    <property type="molecule type" value="Genomic_DNA"/>
</dbReference>
<proteinExistence type="predicted"/>
<keyword evidence="1" id="KW-1133">Transmembrane helix</keyword>
<organism evidence="3 4">
    <name type="scientific">Sorangium cellulosum</name>
    <name type="common">Polyangium cellulosum</name>
    <dbReference type="NCBI Taxonomy" id="56"/>
    <lineage>
        <taxon>Bacteria</taxon>
        <taxon>Pseudomonadati</taxon>
        <taxon>Myxococcota</taxon>
        <taxon>Polyangia</taxon>
        <taxon>Polyangiales</taxon>
        <taxon>Polyangiaceae</taxon>
        <taxon>Sorangium</taxon>
    </lineage>
</organism>
<feature type="chain" id="PRO_5007565526" description="PEGA domain-containing protein" evidence="2">
    <location>
        <begin position="30"/>
        <end position="355"/>
    </location>
</feature>
<protein>
    <recommendedName>
        <fullName evidence="5">PEGA domain-containing protein</fullName>
    </recommendedName>
</protein>
<dbReference type="InterPro" id="IPR011990">
    <property type="entry name" value="TPR-like_helical_dom_sf"/>
</dbReference>
<evidence type="ECO:0000256" key="2">
    <source>
        <dbReference type="SAM" id="SignalP"/>
    </source>
</evidence>
<dbReference type="SUPFAM" id="SSF48452">
    <property type="entry name" value="TPR-like"/>
    <property type="match status" value="1"/>
</dbReference>
<keyword evidence="1" id="KW-0812">Transmembrane</keyword>
<dbReference type="AlphaFoldDB" id="A0A150P3B9"/>
<evidence type="ECO:0000313" key="4">
    <source>
        <dbReference type="Proteomes" id="UP000075420"/>
    </source>
</evidence>
<evidence type="ECO:0000313" key="3">
    <source>
        <dbReference type="EMBL" id="KYF50124.1"/>
    </source>
</evidence>
<keyword evidence="2" id="KW-0732">Signal</keyword>
<feature type="transmembrane region" description="Helical" evidence="1">
    <location>
        <begin position="229"/>
        <end position="253"/>
    </location>
</feature>
<gene>
    <name evidence="3" type="ORF">BE08_17710</name>
</gene>
<name>A0A150P3B9_SORCE</name>
<accession>A0A150P3B9</accession>
<keyword evidence="1" id="KW-0472">Membrane</keyword>
<comment type="caution">
    <text evidence="3">The sequence shown here is derived from an EMBL/GenBank/DDBJ whole genome shotgun (WGS) entry which is preliminary data.</text>
</comment>
<dbReference type="Proteomes" id="UP000075420">
    <property type="component" value="Unassembled WGS sequence"/>
</dbReference>
<dbReference type="Gene3D" id="1.25.40.10">
    <property type="entry name" value="Tetratricopeptide repeat domain"/>
    <property type="match status" value="1"/>
</dbReference>
<feature type="transmembrane region" description="Helical" evidence="1">
    <location>
        <begin position="304"/>
        <end position="325"/>
    </location>
</feature>
<feature type="transmembrane region" description="Helical" evidence="1">
    <location>
        <begin position="337"/>
        <end position="354"/>
    </location>
</feature>
<evidence type="ECO:0000256" key="1">
    <source>
        <dbReference type="SAM" id="Phobius"/>
    </source>
</evidence>
<sequence>MPLSTMRFRRQLTLGLLLVLALPAVPATAFSQPARATEQAKAAARALADKAWELFNAGRYEEALAAFQDAEAQVHAPPFLLYAARSCEKLGRLLEARSLYKRIVDEPLAASAPQEFQQAQADARAELAALAPRIPTLEVAVTGAAPGAVELTLDGERVAPAAPVERDPGEHTVSATAPGLAPVTRTIRLSEGARERVTLDLVPAPVTAAVTVPSSGDAARSAGSDVKTAALIGGGAVTGAGALAGLVFTLVANGKASDARQQRSMVDAMEGGTVNCMFPDGADQTQQCSKLSALVDDKYLFSNLALWSFIGAGVSAVGTLGYYWLATTPSEPEKQVHLFPLVMPGGGGLVAGGVF</sequence>
<reference evidence="3 4" key="1">
    <citation type="submission" date="2014-02" db="EMBL/GenBank/DDBJ databases">
        <title>The small core and large imbalanced accessory genome model reveals a collaborative survival strategy of Sorangium cellulosum strains in nature.</title>
        <authorList>
            <person name="Han K."/>
            <person name="Peng R."/>
            <person name="Blom J."/>
            <person name="Li Y.-Z."/>
        </authorList>
    </citation>
    <scope>NUCLEOTIDE SEQUENCE [LARGE SCALE GENOMIC DNA]</scope>
    <source>
        <strain evidence="3 4">So0157-25</strain>
    </source>
</reference>
<evidence type="ECO:0008006" key="5">
    <source>
        <dbReference type="Google" id="ProtNLM"/>
    </source>
</evidence>
<feature type="signal peptide" evidence="2">
    <location>
        <begin position="1"/>
        <end position="29"/>
    </location>
</feature>